<organism evidence="2 3">
    <name type="scientific">Actimicrobium antarcticum</name>
    <dbReference type="NCBI Taxonomy" id="1051899"/>
    <lineage>
        <taxon>Bacteria</taxon>
        <taxon>Pseudomonadati</taxon>
        <taxon>Pseudomonadota</taxon>
        <taxon>Betaproteobacteria</taxon>
        <taxon>Burkholderiales</taxon>
        <taxon>Oxalobacteraceae</taxon>
        <taxon>Actimicrobium</taxon>
    </lineage>
</organism>
<sequence length="78" mass="9049">MELARLPGRRYQNLKTHNAEARCGVHIIDLRSGDIVHWIRIEGMIDELYDVMSIPGVRCPMALDFKTDEIRRVISIDE</sequence>
<protein>
    <recommendedName>
        <fullName evidence="1">Conserved hypothetical protein CHP03032 domain-containing protein</fullName>
    </recommendedName>
</protein>
<proteinExistence type="predicted"/>
<dbReference type="RefSeq" id="WP_344763845.1">
    <property type="nucleotide sequence ID" value="NZ_BAAAZE010000010.1"/>
</dbReference>
<keyword evidence="3" id="KW-1185">Reference proteome</keyword>
<dbReference type="EMBL" id="BAAAZE010000010">
    <property type="protein sequence ID" value="GAA4027187.1"/>
    <property type="molecule type" value="Genomic_DNA"/>
</dbReference>
<reference evidence="3" key="1">
    <citation type="journal article" date="2019" name="Int. J. Syst. Evol. Microbiol.">
        <title>The Global Catalogue of Microorganisms (GCM) 10K type strain sequencing project: providing services to taxonomists for standard genome sequencing and annotation.</title>
        <authorList>
            <consortium name="The Broad Institute Genomics Platform"/>
            <consortium name="The Broad Institute Genome Sequencing Center for Infectious Disease"/>
            <person name="Wu L."/>
            <person name="Ma J."/>
        </authorList>
    </citation>
    <scope>NUCLEOTIDE SEQUENCE [LARGE SCALE GENOMIC DNA]</scope>
    <source>
        <strain evidence="3">JCM 16673</strain>
    </source>
</reference>
<comment type="caution">
    <text evidence="2">The sequence shown here is derived from an EMBL/GenBank/DDBJ whole genome shotgun (WGS) entry which is preliminary data.</text>
</comment>
<gene>
    <name evidence="2" type="ORF">GCM10022212_26620</name>
</gene>
<accession>A0ABP7TK04</accession>
<feature type="domain" description="Conserved hypothetical protein CHP03032" evidence="1">
    <location>
        <begin position="14"/>
        <end position="63"/>
    </location>
</feature>
<evidence type="ECO:0000313" key="2">
    <source>
        <dbReference type="EMBL" id="GAA4027187.1"/>
    </source>
</evidence>
<dbReference type="Proteomes" id="UP001501353">
    <property type="component" value="Unassembled WGS sequence"/>
</dbReference>
<dbReference type="Pfam" id="PF16261">
    <property type="entry name" value="DUF4915"/>
    <property type="match status" value="1"/>
</dbReference>
<name>A0ABP7TK04_9BURK</name>
<evidence type="ECO:0000313" key="3">
    <source>
        <dbReference type="Proteomes" id="UP001501353"/>
    </source>
</evidence>
<evidence type="ECO:0000259" key="1">
    <source>
        <dbReference type="Pfam" id="PF16261"/>
    </source>
</evidence>
<dbReference type="InterPro" id="IPR017481">
    <property type="entry name" value="CHP03032"/>
</dbReference>